<name>U4K4Q0_9VIBR</name>
<reference evidence="1 2" key="1">
    <citation type="journal article" date="2013" name="ISME J.">
        <title>Comparative genomics of pathogenic lineages of Vibrio nigripulchritudo identifies virulence-associated traits.</title>
        <authorList>
            <person name="Goudenege D."/>
            <person name="Labreuche Y."/>
            <person name="Krin E."/>
            <person name="Ansquer D."/>
            <person name="Mangenot S."/>
            <person name="Calteau A."/>
            <person name="Medigue C."/>
            <person name="Mazel D."/>
            <person name="Polz M.F."/>
            <person name="Le Roux F."/>
        </authorList>
    </citation>
    <scope>NUCLEOTIDE SEQUENCE [LARGE SCALE GENOMIC DNA]</scope>
    <source>
        <strain evidence="2">SnF1</strain>
    </source>
</reference>
<protein>
    <submittedName>
        <fullName evidence="1">Uncharacterized protein</fullName>
    </submittedName>
</protein>
<keyword evidence="2" id="KW-1185">Reference proteome</keyword>
<organism evidence="1 2">
    <name type="scientific">Vibrio nigripulchritudo</name>
    <dbReference type="NCBI Taxonomy" id="28173"/>
    <lineage>
        <taxon>Bacteria</taxon>
        <taxon>Pseudomonadati</taxon>
        <taxon>Pseudomonadota</taxon>
        <taxon>Gammaproteobacteria</taxon>
        <taxon>Vibrionales</taxon>
        <taxon>Vibrionaceae</taxon>
        <taxon>Vibrio</taxon>
    </lineage>
</organism>
<dbReference type="EMBL" id="FO203527">
    <property type="protein sequence ID" value="CCO60246.1"/>
    <property type="molecule type" value="Genomic_DNA"/>
</dbReference>
<dbReference type="Proteomes" id="UP000016895">
    <property type="component" value="Chromosome 2"/>
</dbReference>
<dbReference type="PATRIC" id="fig|1260221.3.peg.4104"/>
<gene>
    <name evidence="1" type="ORF">VIBNI_B0432</name>
</gene>
<evidence type="ECO:0000313" key="1">
    <source>
        <dbReference type="EMBL" id="CCO60246.1"/>
    </source>
</evidence>
<accession>U4K4Q0</accession>
<evidence type="ECO:0000313" key="2">
    <source>
        <dbReference type="Proteomes" id="UP000016895"/>
    </source>
</evidence>
<proteinExistence type="predicted"/>
<dbReference type="KEGG" id="vni:VIBNI_B0432"/>
<sequence>MVSEVWKKYSLKNGRLELVLLPGIGGRLWDVLFHGESLLFQNPDLVGMTPEVDTLRLLPSRASHIPFPLWGGEKTWISPEANWPGGTPHPVLDSSSYTVTRSSESSISMLSPVCPISGLQISRTISILDDLNDSSDSARFSIKHSLKNCGNESVQCGIWSVMMVDRPVTVVYPKNRHSPLKRLFGDSSDCLECNQNRGKVYCLRNQEFKVGSHPSDPIAFAYLSNSRGCIELASKPNVLASSEEYSHGHALEVYNSEHYDYAEIEWHSPAVNIAPTVSINLEVQYDISRIQMA</sequence>
<dbReference type="STRING" id="28173.VIBNI_B0432"/>
<dbReference type="AlphaFoldDB" id="U4K4Q0"/>